<dbReference type="Pfam" id="PF00145">
    <property type="entry name" value="DNA_methylase"/>
    <property type="match status" value="2"/>
</dbReference>
<keyword evidence="4 5" id="KW-0949">S-adenosyl-L-methionine</keyword>
<dbReference type="InterPro" id="IPR050390">
    <property type="entry name" value="C5-Methyltransferase"/>
</dbReference>
<keyword evidence="8" id="KW-1185">Reference proteome</keyword>
<evidence type="ECO:0000256" key="5">
    <source>
        <dbReference type="PROSITE-ProRule" id="PRU01016"/>
    </source>
</evidence>
<evidence type="ECO:0000313" key="7">
    <source>
        <dbReference type="EMBL" id="ETN40208.1"/>
    </source>
</evidence>
<dbReference type="VEuPathDB" id="FungiDB:HMPREF1541_04484"/>
<dbReference type="GO" id="GO:0044027">
    <property type="term" value="P:negative regulation of gene expression via chromosomal CpG island methylation"/>
    <property type="evidence" value="ECO:0007669"/>
    <property type="project" value="TreeGrafter"/>
</dbReference>
<dbReference type="InParanoid" id="W2RWP7"/>
<evidence type="ECO:0000313" key="8">
    <source>
        <dbReference type="Proteomes" id="UP000030752"/>
    </source>
</evidence>
<dbReference type="InterPro" id="IPR001525">
    <property type="entry name" value="C5_MeTfrase"/>
</dbReference>
<dbReference type="EC" id="2.1.1.37" evidence="1"/>
<dbReference type="GO" id="GO:0003886">
    <property type="term" value="F:DNA (cytosine-5-)-methyltransferase activity"/>
    <property type="evidence" value="ECO:0007669"/>
    <property type="project" value="UniProtKB-EC"/>
</dbReference>
<gene>
    <name evidence="7" type="ORF">HMPREF1541_04484</name>
</gene>
<dbReference type="Proteomes" id="UP000030752">
    <property type="component" value="Unassembled WGS sequence"/>
</dbReference>
<keyword evidence="3 5" id="KW-0808">Transferase</keyword>
<dbReference type="GeneID" id="19971823"/>
<dbReference type="PROSITE" id="PS51679">
    <property type="entry name" value="SAM_MT_C5"/>
    <property type="match status" value="1"/>
</dbReference>
<reference evidence="7 8" key="1">
    <citation type="submission" date="2013-03" db="EMBL/GenBank/DDBJ databases">
        <title>The Genome Sequence of Phialophora europaea CBS 101466.</title>
        <authorList>
            <consortium name="The Broad Institute Genomics Platform"/>
            <person name="Cuomo C."/>
            <person name="de Hoog S."/>
            <person name="Gorbushina A."/>
            <person name="Walker B."/>
            <person name="Young S.K."/>
            <person name="Zeng Q."/>
            <person name="Gargeya S."/>
            <person name="Fitzgerald M."/>
            <person name="Haas B."/>
            <person name="Abouelleil A."/>
            <person name="Allen A.W."/>
            <person name="Alvarado L."/>
            <person name="Arachchi H.M."/>
            <person name="Berlin A.M."/>
            <person name="Chapman S.B."/>
            <person name="Gainer-Dewar J."/>
            <person name="Goldberg J."/>
            <person name="Griggs A."/>
            <person name="Gujja S."/>
            <person name="Hansen M."/>
            <person name="Howarth C."/>
            <person name="Imamovic A."/>
            <person name="Ireland A."/>
            <person name="Larimer J."/>
            <person name="McCowan C."/>
            <person name="Murphy C."/>
            <person name="Pearson M."/>
            <person name="Poon T.W."/>
            <person name="Priest M."/>
            <person name="Roberts A."/>
            <person name="Saif S."/>
            <person name="Shea T."/>
            <person name="Sisk P."/>
            <person name="Sykes S."/>
            <person name="Wortman J."/>
            <person name="Nusbaum C."/>
            <person name="Birren B."/>
        </authorList>
    </citation>
    <scope>NUCLEOTIDE SEQUENCE [LARGE SCALE GENOMIC DNA]</scope>
    <source>
        <strain evidence="7 8">CBS 101466</strain>
    </source>
</reference>
<feature type="active site" evidence="5">
    <location>
        <position position="439"/>
    </location>
</feature>
<dbReference type="PANTHER" id="PTHR10629:SF52">
    <property type="entry name" value="DNA (CYTOSINE-5)-METHYLTRANSFERASE 1"/>
    <property type="match status" value="1"/>
</dbReference>
<dbReference type="SUPFAM" id="SSF53335">
    <property type="entry name" value="S-adenosyl-L-methionine-dependent methyltransferases"/>
    <property type="match status" value="1"/>
</dbReference>
<feature type="compositionally biased region" description="Low complexity" evidence="6">
    <location>
        <begin position="31"/>
        <end position="44"/>
    </location>
</feature>
<evidence type="ECO:0000256" key="1">
    <source>
        <dbReference type="ARBA" id="ARBA00011975"/>
    </source>
</evidence>
<evidence type="ECO:0000256" key="3">
    <source>
        <dbReference type="ARBA" id="ARBA00022679"/>
    </source>
</evidence>
<keyword evidence="2 5" id="KW-0489">Methyltransferase</keyword>
<dbReference type="RefSeq" id="XP_008717051.1">
    <property type="nucleotide sequence ID" value="XM_008718829.1"/>
</dbReference>
<dbReference type="InterPro" id="IPR029063">
    <property type="entry name" value="SAM-dependent_MTases_sf"/>
</dbReference>
<dbReference type="eggNOG" id="ENOG502RYYW">
    <property type="taxonomic scope" value="Eukaryota"/>
</dbReference>
<accession>W2RWP7</accession>
<name>W2RWP7_CYPE1</name>
<evidence type="ECO:0000256" key="2">
    <source>
        <dbReference type="ARBA" id="ARBA00022603"/>
    </source>
</evidence>
<dbReference type="GO" id="GO:0005634">
    <property type="term" value="C:nucleus"/>
    <property type="evidence" value="ECO:0007669"/>
    <property type="project" value="TreeGrafter"/>
</dbReference>
<feature type="compositionally biased region" description="Polar residues" evidence="6">
    <location>
        <begin position="53"/>
        <end position="66"/>
    </location>
</feature>
<dbReference type="Gene3D" id="3.40.50.150">
    <property type="entry name" value="Vaccinia Virus protein VP39"/>
    <property type="match status" value="1"/>
</dbReference>
<proteinExistence type="inferred from homology"/>
<dbReference type="AlphaFoldDB" id="W2RWP7"/>
<comment type="similarity">
    <text evidence="5">Belongs to the class I-like SAM-binding methyltransferase superfamily. C5-methyltransferase family.</text>
</comment>
<dbReference type="InterPro" id="IPR031303">
    <property type="entry name" value="C5_meth_CS"/>
</dbReference>
<dbReference type="EMBL" id="KB822720">
    <property type="protein sequence ID" value="ETN40208.1"/>
    <property type="molecule type" value="Genomic_DNA"/>
</dbReference>
<evidence type="ECO:0000256" key="6">
    <source>
        <dbReference type="SAM" id="MobiDB-lite"/>
    </source>
</evidence>
<organism evidence="7 8">
    <name type="scientific">Cyphellophora europaea (strain CBS 101466)</name>
    <name type="common">Phialophora europaea</name>
    <dbReference type="NCBI Taxonomy" id="1220924"/>
    <lineage>
        <taxon>Eukaryota</taxon>
        <taxon>Fungi</taxon>
        <taxon>Dikarya</taxon>
        <taxon>Ascomycota</taxon>
        <taxon>Pezizomycotina</taxon>
        <taxon>Eurotiomycetes</taxon>
        <taxon>Chaetothyriomycetidae</taxon>
        <taxon>Chaetothyriales</taxon>
        <taxon>Cyphellophoraceae</taxon>
        <taxon>Cyphellophora</taxon>
    </lineage>
</organism>
<dbReference type="PANTHER" id="PTHR10629">
    <property type="entry name" value="CYTOSINE-SPECIFIC METHYLTRANSFERASE"/>
    <property type="match status" value="1"/>
</dbReference>
<dbReference type="HOGENOM" id="CLU_012943_2_1_1"/>
<protein>
    <recommendedName>
        <fullName evidence="1">DNA (cytosine-5-)-methyltransferase</fullName>
        <ecNumber evidence="1">2.1.1.37</ecNumber>
    </recommendedName>
</protein>
<dbReference type="GO" id="GO:0032259">
    <property type="term" value="P:methylation"/>
    <property type="evidence" value="ECO:0007669"/>
    <property type="project" value="UniProtKB-KW"/>
</dbReference>
<dbReference type="OrthoDB" id="414133at2759"/>
<evidence type="ECO:0000256" key="4">
    <source>
        <dbReference type="ARBA" id="ARBA00022691"/>
    </source>
</evidence>
<dbReference type="PRINTS" id="PR00105">
    <property type="entry name" value="C5METTRFRASE"/>
</dbReference>
<dbReference type="PROSITE" id="PS00095">
    <property type="entry name" value="C5_MTASE_2"/>
    <property type="match status" value="1"/>
</dbReference>
<dbReference type="GO" id="GO:0003677">
    <property type="term" value="F:DNA binding"/>
    <property type="evidence" value="ECO:0007669"/>
    <property type="project" value="TreeGrafter"/>
</dbReference>
<sequence length="667" mass="74196">MVGGSYLTPAYGSLANVKRYFPHVLKSKNEVSQQSPSPQGGPVSSKRKRTVSHSEASPNSKTSNHIGSPMNPVDLLEDDDDPQTTIKEAYVSSHNDDSRSPHLSNRNNSVIDLTIDDYMTDAQLRAYVRRLSIQEEKDEQARLSRRTNISVHSNQHPRFKCAAGKCVELKDGSFLRITRVQKDVAGKIFVAGDHLVRQNFMGLTMSKRRNEVVLEHQPAVPGLDRATHEVSIEEVLRNRHIIFTNQPFPTVSSRDDQASFSDPTQQVEHGPLFCRWVHTTVLDTRRRSIEQIIEHLDPAGANDTIRVANDGHTRQTRISTVEARYLWRGIDTTLGGSNTSRSRTFDLNGRATVEQVQSYTFGDAFCGAGGTSRGAVDAGLKLLWGFDNNLEAIETYKTNFARCGADCRLESVNEFLSRLMKLYDLSGVRVDVLHISPPCQPFSPAHTIPSPERDEMNQAALPSVWQLVETLKPRIVTIEETEGLFSRHKEWFSLLINTFTTLGYSVRWKVVQCNEYGVPQTRKRLLVVAAGPGEKLPPFPEPTHGAADTGLKPLATINSAMSNIPHNALNHDQSIRFENGRRPPLDGNVQAKTITTNAGQGNYHPSGLRPYTLRELARLQTFPLYHSFAGAKGVTEARRQIGNAVPPVLAKAMFRAIVKSLKESDGV</sequence>
<dbReference type="STRING" id="1220924.W2RWP7"/>
<feature type="region of interest" description="Disordered" evidence="6">
    <location>
        <begin position="28"/>
        <end position="80"/>
    </location>
</feature>